<proteinExistence type="predicted"/>
<dbReference type="InterPro" id="IPR012337">
    <property type="entry name" value="RNaseH-like_sf"/>
</dbReference>
<evidence type="ECO:0000313" key="3">
    <source>
        <dbReference type="Proteomes" id="UP001632037"/>
    </source>
</evidence>
<reference evidence="2 3" key="1">
    <citation type="submission" date="2024-09" db="EMBL/GenBank/DDBJ databases">
        <title>Genome sequencing and assembly of Phytophthora oleae, isolate VK10A, causative agent of rot of olive drupes.</title>
        <authorList>
            <person name="Conti Taguali S."/>
            <person name="Riolo M."/>
            <person name="La Spada F."/>
            <person name="Cacciola S.O."/>
            <person name="Dionisio G."/>
        </authorList>
    </citation>
    <scope>NUCLEOTIDE SEQUENCE [LARGE SCALE GENOMIC DNA]</scope>
    <source>
        <strain evidence="2 3">VK10A</strain>
    </source>
</reference>
<dbReference type="InterPro" id="IPR036397">
    <property type="entry name" value="RNaseH_sf"/>
</dbReference>
<dbReference type="Pfam" id="PF13456">
    <property type="entry name" value="RVT_3"/>
    <property type="match status" value="1"/>
</dbReference>
<dbReference type="InterPro" id="IPR002156">
    <property type="entry name" value="RNaseH_domain"/>
</dbReference>
<dbReference type="Gene3D" id="3.30.420.10">
    <property type="entry name" value="Ribonuclease H-like superfamily/Ribonuclease H"/>
    <property type="match status" value="1"/>
</dbReference>
<sequence length="69" mass="7930">MVLERGIQELVVVGDSRIAIQQAQGLINCNQPNVQRRLAEFESLKTKFQSLKLVHLKREYNQATNYLTS</sequence>
<keyword evidence="3" id="KW-1185">Reference proteome</keyword>
<evidence type="ECO:0000259" key="1">
    <source>
        <dbReference type="Pfam" id="PF13456"/>
    </source>
</evidence>
<gene>
    <name evidence="2" type="ORF">V7S43_006673</name>
</gene>
<dbReference type="SUPFAM" id="SSF53098">
    <property type="entry name" value="Ribonuclease H-like"/>
    <property type="match status" value="1"/>
</dbReference>
<dbReference type="EMBL" id="JBIMZQ010000011">
    <property type="protein sequence ID" value="KAL3668591.1"/>
    <property type="molecule type" value="Genomic_DNA"/>
</dbReference>
<feature type="domain" description="RNase H type-1" evidence="1">
    <location>
        <begin position="2"/>
        <end position="67"/>
    </location>
</feature>
<dbReference type="Proteomes" id="UP001632037">
    <property type="component" value="Unassembled WGS sequence"/>
</dbReference>
<organism evidence="2 3">
    <name type="scientific">Phytophthora oleae</name>
    <dbReference type="NCBI Taxonomy" id="2107226"/>
    <lineage>
        <taxon>Eukaryota</taxon>
        <taxon>Sar</taxon>
        <taxon>Stramenopiles</taxon>
        <taxon>Oomycota</taxon>
        <taxon>Peronosporomycetes</taxon>
        <taxon>Peronosporales</taxon>
        <taxon>Peronosporaceae</taxon>
        <taxon>Phytophthora</taxon>
    </lineage>
</organism>
<name>A0ABD3FSC2_9STRA</name>
<protein>
    <recommendedName>
        <fullName evidence="1">RNase H type-1 domain-containing protein</fullName>
    </recommendedName>
</protein>
<dbReference type="AlphaFoldDB" id="A0ABD3FSC2"/>
<comment type="caution">
    <text evidence="2">The sequence shown here is derived from an EMBL/GenBank/DDBJ whole genome shotgun (WGS) entry which is preliminary data.</text>
</comment>
<accession>A0ABD3FSC2</accession>
<evidence type="ECO:0000313" key="2">
    <source>
        <dbReference type="EMBL" id="KAL3668591.1"/>
    </source>
</evidence>